<dbReference type="Pfam" id="PF05175">
    <property type="entry name" value="MTS"/>
    <property type="match status" value="1"/>
</dbReference>
<dbReference type="SUPFAM" id="SSF53335">
    <property type="entry name" value="S-adenosyl-L-methionine-dependent methyltransferases"/>
    <property type="match status" value="1"/>
</dbReference>
<evidence type="ECO:0000259" key="5">
    <source>
        <dbReference type="Pfam" id="PF05175"/>
    </source>
</evidence>
<dbReference type="GO" id="GO:0032259">
    <property type="term" value="P:methylation"/>
    <property type="evidence" value="ECO:0007669"/>
    <property type="project" value="UniProtKB-KW"/>
</dbReference>
<dbReference type="GO" id="GO:0035657">
    <property type="term" value="C:eRF1 methyltransferase complex"/>
    <property type="evidence" value="ECO:0007669"/>
    <property type="project" value="TreeGrafter"/>
</dbReference>
<keyword evidence="3" id="KW-0808">Transferase</keyword>
<dbReference type="KEGG" id="pdx:Psed_2369"/>
<accession>F4CUB6</accession>
<dbReference type="InterPro" id="IPR007848">
    <property type="entry name" value="Small_mtfrase_dom"/>
</dbReference>
<dbReference type="PANTHER" id="PTHR45875">
    <property type="entry name" value="METHYLTRANSFERASE N6AMT1"/>
    <property type="match status" value="1"/>
</dbReference>
<dbReference type="GO" id="GO:0008170">
    <property type="term" value="F:N-methyltransferase activity"/>
    <property type="evidence" value="ECO:0007669"/>
    <property type="project" value="UniProtKB-ARBA"/>
</dbReference>
<keyword evidence="2 6" id="KW-0489">Methyltransferase</keyword>
<keyword evidence="4" id="KW-0949">S-adenosyl-L-methionine</keyword>
<dbReference type="CDD" id="cd02440">
    <property type="entry name" value="AdoMet_MTases"/>
    <property type="match status" value="1"/>
</dbReference>
<proteinExistence type="inferred from homology"/>
<dbReference type="PANTHER" id="PTHR45875:SF1">
    <property type="entry name" value="METHYLTRANSFERASE N6AMT1"/>
    <property type="match status" value="1"/>
</dbReference>
<dbReference type="STRING" id="675635.Psed_2369"/>
<dbReference type="Proteomes" id="UP000007809">
    <property type="component" value="Chromosome"/>
</dbReference>
<sequence>MILLCPPGVYKAQSDTHLLAGRVAQLAHGRHVLDLGTGTGALALTGARAGAQSVTAVDLSRRCVATTRLNFLLHRRPVRVHRGDLYEPVRGRRFGLIVANPPYVPSETSVLPRHTRGRSWDAGPTGRAILDRICDGAPEHLEDDGTLLLVHSAVCGPERTLERLAAAGLAADVVDRARIPFGPVMRSRAQLLERSGLIEPGEHLEELVVVEARRG</sequence>
<dbReference type="GO" id="GO:0008757">
    <property type="term" value="F:S-adenosylmethionine-dependent methyltransferase activity"/>
    <property type="evidence" value="ECO:0007669"/>
    <property type="project" value="TreeGrafter"/>
</dbReference>
<evidence type="ECO:0000256" key="1">
    <source>
        <dbReference type="ARBA" id="ARBA00006149"/>
    </source>
</evidence>
<dbReference type="InterPro" id="IPR029063">
    <property type="entry name" value="SAM-dependent_MTases_sf"/>
</dbReference>
<evidence type="ECO:0000313" key="6">
    <source>
        <dbReference type="EMBL" id="AEA24575.1"/>
    </source>
</evidence>
<dbReference type="EMBL" id="CP002593">
    <property type="protein sequence ID" value="AEA24575.1"/>
    <property type="molecule type" value="Genomic_DNA"/>
</dbReference>
<gene>
    <name evidence="6" type="ordered locus">Psed_2369</name>
</gene>
<name>F4CUB6_PSEUX</name>
<dbReference type="InterPro" id="IPR004557">
    <property type="entry name" value="PrmC-related"/>
</dbReference>
<comment type="similarity">
    <text evidence="1">Belongs to the eukaryotic/archaeal PrmC-related family.</text>
</comment>
<reference evidence="6 7" key="1">
    <citation type="journal article" date="2011" name="J. Bacteriol.">
        <title>Genome sequence of the 1,4-dioxane-degrading Pseudonocardia dioxanivorans strain CB1190.</title>
        <authorList>
            <person name="Sales C.M."/>
            <person name="Mahendra S."/>
            <person name="Grostern A."/>
            <person name="Parales R.E."/>
            <person name="Goodwin L.A."/>
            <person name="Woyke T."/>
            <person name="Nolan M."/>
            <person name="Lapidus A."/>
            <person name="Chertkov O."/>
            <person name="Ovchinnikova G."/>
            <person name="Sczyrba A."/>
            <person name="Alvarez-Cohen L."/>
        </authorList>
    </citation>
    <scope>NUCLEOTIDE SEQUENCE [LARGE SCALE GENOMIC DNA]</scope>
    <source>
        <strain evidence="7">ATCC 55486 / DSM 44775 / JCM 13855 / CB1190</strain>
    </source>
</reference>
<dbReference type="InterPro" id="IPR052190">
    <property type="entry name" value="Euk-Arch_PrmC-MTase"/>
</dbReference>
<evidence type="ECO:0000256" key="4">
    <source>
        <dbReference type="ARBA" id="ARBA00022691"/>
    </source>
</evidence>
<dbReference type="GO" id="GO:0008276">
    <property type="term" value="F:protein methyltransferase activity"/>
    <property type="evidence" value="ECO:0007669"/>
    <property type="project" value="TreeGrafter"/>
</dbReference>
<dbReference type="PROSITE" id="PS00092">
    <property type="entry name" value="N6_MTASE"/>
    <property type="match status" value="1"/>
</dbReference>
<dbReference type="InterPro" id="IPR002052">
    <property type="entry name" value="DNA_methylase_N6_adenine_CS"/>
</dbReference>
<dbReference type="NCBIfam" id="TIGR00537">
    <property type="entry name" value="hemK_rel_arch"/>
    <property type="match status" value="1"/>
</dbReference>
<dbReference type="GO" id="GO:0003676">
    <property type="term" value="F:nucleic acid binding"/>
    <property type="evidence" value="ECO:0007669"/>
    <property type="project" value="InterPro"/>
</dbReference>
<feature type="domain" description="Methyltransferase small" evidence="5">
    <location>
        <begin position="15"/>
        <end position="104"/>
    </location>
</feature>
<dbReference type="OrthoDB" id="8746524at2"/>
<evidence type="ECO:0000313" key="7">
    <source>
        <dbReference type="Proteomes" id="UP000007809"/>
    </source>
</evidence>
<dbReference type="RefSeq" id="WP_013674501.1">
    <property type="nucleotide sequence ID" value="NC_015312.1"/>
</dbReference>
<dbReference type="Gene3D" id="3.40.50.150">
    <property type="entry name" value="Vaccinia Virus protein VP39"/>
    <property type="match status" value="1"/>
</dbReference>
<evidence type="ECO:0000256" key="3">
    <source>
        <dbReference type="ARBA" id="ARBA00022679"/>
    </source>
</evidence>
<evidence type="ECO:0000256" key="2">
    <source>
        <dbReference type="ARBA" id="ARBA00022603"/>
    </source>
</evidence>
<dbReference type="eggNOG" id="COG2890">
    <property type="taxonomic scope" value="Bacteria"/>
</dbReference>
<organism evidence="6 7">
    <name type="scientific">Pseudonocardia dioxanivorans (strain ATCC 55486 / DSM 44775 / JCM 13855 / CB1190)</name>
    <dbReference type="NCBI Taxonomy" id="675635"/>
    <lineage>
        <taxon>Bacteria</taxon>
        <taxon>Bacillati</taxon>
        <taxon>Actinomycetota</taxon>
        <taxon>Actinomycetes</taxon>
        <taxon>Pseudonocardiales</taxon>
        <taxon>Pseudonocardiaceae</taxon>
        <taxon>Pseudonocardia</taxon>
    </lineage>
</organism>
<keyword evidence="7" id="KW-1185">Reference proteome</keyword>
<dbReference type="HOGENOM" id="CLU_018398_6_2_11"/>
<protein>
    <submittedName>
        <fullName evidence="6">Methylase</fullName>
    </submittedName>
</protein>
<dbReference type="AlphaFoldDB" id="F4CUB6"/>